<keyword evidence="1" id="KW-0812">Transmembrane</keyword>
<protein>
    <submittedName>
        <fullName evidence="2">Uncharacterized protein</fullName>
    </submittedName>
</protein>
<dbReference type="Proteomes" id="UP001595724">
    <property type="component" value="Unassembled WGS sequence"/>
</dbReference>
<keyword evidence="1" id="KW-1133">Transmembrane helix</keyword>
<feature type="transmembrane region" description="Helical" evidence="1">
    <location>
        <begin position="37"/>
        <end position="57"/>
    </location>
</feature>
<gene>
    <name evidence="2" type="ORF">ACFOM9_03305</name>
</gene>
<dbReference type="EMBL" id="JBHRYF010000001">
    <property type="protein sequence ID" value="MFC3659106.1"/>
    <property type="molecule type" value="Genomic_DNA"/>
</dbReference>
<organism evidence="2 3">
    <name type="scientific">Luteimonas notoginsengisoli</name>
    <dbReference type="NCBI Taxonomy" id="1578200"/>
    <lineage>
        <taxon>Bacteria</taxon>
        <taxon>Pseudomonadati</taxon>
        <taxon>Pseudomonadota</taxon>
        <taxon>Gammaproteobacteria</taxon>
        <taxon>Lysobacterales</taxon>
        <taxon>Lysobacteraceae</taxon>
        <taxon>Luteimonas</taxon>
    </lineage>
</organism>
<keyword evidence="3" id="KW-1185">Reference proteome</keyword>
<name>A0ABV7UQ89_9GAMM</name>
<feature type="transmembrane region" description="Helical" evidence="1">
    <location>
        <begin position="179"/>
        <end position="204"/>
    </location>
</feature>
<proteinExistence type="predicted"/>
<keyword evidence="1" id="KW-0472">Membrane</keyword>
<evidence type="ECO:0000256" key="1">
    <source>
        <dbReference type="SAM" id="Phobius"/>
    </source>
</evidence>
<sequence length="208" mass="22493">MELRRWGLPILVLVGGLSLWLLLAGPSRVLGLDGGRWGVVLLVAVAWGSLLAVRSLPRGDLEQASPGEWKAWIGVLFMAVAVGYFLAKIQVFQAPALPHNPQATAVGRNVVMLLVAWTVLSGVVAARWKGSVQEDERDRDIARKASGWGRGATIACVVGLAVTLGFSPADRLLWATHLMIANLLVLSLMCGCLFEYAATAIAYWRDRH</sequence>
<feature type="transmembrane region" description="Helical" evidence="1">
    <location>
        <begin position="69"/>
        <end position="87"/>
    </location>
</feature>
<feature type="transmembrane region" description="Helical" evidence="1">
    <location>
        <begin position="147"/>
        <end position="167"/>
    </location>
</feature>
<feature type="transmembrane region" description="Helical" evidence="1">
    <location>
        <begin position="107"/>
        <end position="126"/>
    </location>
</feature>
<dbReference type="RefSeq" id="WP_386706147.1">
    <property type="nucleotide sequence ID" value="NZ_JBHRYF010000001.1"/>
</dbReference>
<evidence type="ECO:0000313" key="3">
    <source>
        <dbReference type="Proteomes" id="UP001595724"/>
    </source>
</evidence>
<feature type="transmembrane region" description="Helical" evidence="1">
    <location>
        <begin position="7"/>
        <end position="25"/>
    </location>
</feature>
<comment type="caution">
    <text evidence="2">The sequence shown here is derived from an EMBL/GenBank/DDBJ whole genome shotgun (WGS) entry which is preliminary data.</text>
</comment>
<reference evidence="3" key="1">
    <citation type="journal article" date="2019" name="Int. J. Syst. Evol. Microbiol.">
        <title>The Global Catalogue of Microorganisms (GCM) 10K type strain sequencing project: providing services to taxonomists for standard genome sequencing and annotation.</title>
        <authorList>
            <consortium name="The Broad Institute Genomics Platform"/>
            <consortium name="The Broad Institute Genome Sequencing Center for Infectious Disease"/>
            <person name="Wu L."/>
            <person name="Ma J."/>
        </authorList>
    </citation>
    <scope>NUCLEOTIDE SEQUENCE [LARGE SCALE GENOMIC DNA]</scope>
    <source>
        <strain evidence="3">KCTC 42211</strain>
    </source>
</reference>
<accession>A0ABV7UQ89</accession>
<evidence type="ECO:0000313" key="2">
    <source>
        <dbReference type="EMBL" id="MFC3659106.1"/>
    </source>
</evidence>